<dbReference type="AlphaFoldDB" id="A0A0E0KI35"/>
<protein>
    <recommendedName>
        <fullName evidence="1">F-box domain-containing protein</fullName>
    </recommendedName>
</protein>
<dbReference type="PANTHER" id="PTHR35828">
    <property type="entry name" value="OS08G0203800 PROTEIN-RELATED"/>
    <property type="match status" value="1"/>
</dbReference>
<dbReference type="InterPro" id="IPR001810">
    <property type="entry name" value="F-box_dom"/>
</dbReference>
<dbReference type="Pfam" id="PF24523">
    <property type="entry name" value="DUF7595"/>
    <property type="match status" value="1"/>
</dbReference>
<organism evidence="2">
    <name type="scientific">Oryza punctata</name>
    <name type="common">Red rice</name>
    <dbReference type="NCBI Taxonomy" id="4537"/>
    <lineage>
        <taxon>Eukaryota</taxon>
        <taxon>Viridiplantae</taxon>
        <taxon>Streptophyta</taxon>
        <taxon>Embryophyta</taxon>
        <taxon>Tracheophyta</taxon>
        <taxon>Spermatophyta</taxon>
        <taxon>Magnoliopsida</taxon>
        <taxon>Liliopsida</taxon>
        <taxon>Poales</taxon>
        <taxon>Poaceae</taxon>
        <taxon>BOP clade</taxon>
        <taxon>Oryzoideae</taxon>
        <taxon>Oryzeae</taxon>
        <taxon>Oryzinae</taxon>
        <taxon>Oryza</taxon>
    </lineage>
</organism>
<reference evidence="2" key="1">
    <citation type="submission" date="2015-04" db="UniProtKB">
        <authorList>
            <consortium name="EnsemblPlants"/>
        </authorList>
    </citation>
    <scope>IDENTIFICATION</scope>
</reference>
<dbReference type="InterPro" id="IPR056016">
    <property type="entry name" value="DUF7595"/>
</dbReference>
<evidence type="ECO:0000313" key="3">
    <source>
        <dbReference type="Proteomes" id="UP000026962"/>
    </source>
</evidence>
<dbReference type="HOGENOM" id="CLU_061900_0_0_1"/>
<dbReference type="SUPFAM" id="SSF81383">
    <property type="entry name" value="F-box domain"/>
    <property type="match status" value="1"/>
</dbReference>
<accession>A0A0E0KI35</accession>
<evidence type="ECO:0000313" key="2">
    <source>
        <dbReference type="EnsemblPlants" id="OPUNC03G28720.1"/>
    </source>
</evidence>
<dbReference type="Proteomes" id="UP000026962">
    <property type="component" value="Chromosome 3"/>
</dbReference>
<sequence length="323" mass="36301">MVHVHDAAPCHLNIDVLLHVFFRLDPISIVRCAAVSKLWRRAVIDNASQVRRHPDRQSDRRLLLGFHYREVYPSILHFCARSTWLPDGLLVVSRGILEEISVYNPFTGFHAVVPRFDEIVTGAHFLHSVLAVEIEYNGVLALQNYSSGTGAWGPVIRPNPIEVLMPRVIRHSVAAIECQGAIHWLCGKTSRKDEQRRSLEQWDSITHIVAVDLSTGGAWTTRLPKQCTMYSLSVVSKKMLMLATAEDGRLALLRREDAGTKVTIGCTLKMTTAVAVVAATTARRAGFYHDVSSVRKLVEDARTHVWSYEMDLTVCYSSLKQLY</sequence>
<reference evidence="2" key="2">
    <citation type="submission" date="2018-05" db="EMBL/GenBank/DDBJ databases">
        <title>OpunRS2 (Oryza punctata Reference Sequence Version 2).</title>
        <authorList>
            <person name="Zhang J."/>
            <person name="Kudrna D."/>
            <person name="Lee S."/>
            <person name="Talag J."/>
            <person name="Welchert J."/>
            <person name="Wing R.A."/>
        </authorList>
    </citation>
    <scope>NUCLEOTIDE SEQUENCE [LARGE SCALE GENOMIC DNA]</scope>
</reference>
<dbReference type="OMA" id="MDLTVCY"/>
<proteinExistence type="predicted"/>
<dbReference type="InterPro" id="IPR036047">
    <property type="entry name" value="F-box-like_dom_sf"/>
</dbReference>
<dbReference type="EnsemblPlants" id="OPUNC03G28720.1">
    <property type="protein sequence ID" value="OPUNC03G28720.1"/>
    <property type="gene ID" value="OPUNC03G28720"/>
</dbReference>
<feature type="domain" description="F-box" evidence="1">
    <location>
        <begin position="12"/>
        <end position="52"/>
    </location>
</feature>
<name>A0A0E0KI35_ORYPU</name>
<dbReference type="SMART" id="SM00256">
    <property type="entry name" value="FBOX"/>
    <property type="match status" value="1"/>
</dbReference>
<dbReference type="Gramene" id="OPUNC03G28720.1">
    <property type="protein sequence ID" value="OPUNC03G28720.1"/>
    <property type="gene ID" value="OPUNC03G28720"/>
</dbReference>
<evidence type="ECO:0000259" key="1">
    <source>
        <dbReference type="SMART" id="SM00256"/>
    </source>
</evidence>
<dbReference type="CDD" id="cd09917">
    <property type="entry name" value="F-box_SF"/>
    <property type="match status" value="1"/>
</dbReference>
<keyword evidence="3" id="KW-1185">Reference proteome</keyword>
<dbReference type="PANTHER" id="PTHR35828:SF18">
    <property type="entry name" value="OS03G0703800 PROTEIN"/>
    <property type="match status" value="1"/>
</dbReference>
<dbReference type="Pfam" id="PF00646">
    <property type="entry name" value="F-box"/>
    <property type="match status" value="1"/>
</dbReference>
<dbReference type="Gene3D" id="1.20.1280.50">
    <property type="match status" value="1"/>
</dbReference>